<feature type="compositionally biased region" description="Low complexity" evidence="3">
    <location>
        <begin position="734"/>
        <end position="753"/>
    </location>
</feature>
<evidence type="ECO:0000256" key="1">
    <source>
        <dbReference type="PROSITE-ProRule" id="PRU00283"/>
    </source>
</evidence>
<keyword evidence="6" id="KW-1185">Reference proteome</keyword>
<gene>
    <name evidence="5" type="ORF">ABL78_7135</name>
</gene>
<feature type="compositionally biased region" description="Low complexity" evidence="3">
    <location>
        <begin position="601"/>
        <end position="622"/>
    </location>
</feature>
<feature type="compositionally biased region" description="Polar residues" evidence="3">
    <location>
        <begin position="399"/>
        <end position="411"/>
    </location>
</feature>
<feature type="region of interest" description="Disordered" evidence="3">
    <location>
        <begin position="379"/>
        <end position="411"/>
    </location>
</feature>
<feature type="compositionally biased region" description="Low complexity" evidence="3">
    <location>
        <begin position="683"/>
        <end position="697"/>
    </location>
</feature>
<feature type="region of interest" description="Disordered" evidence="3">
    <location>
        <begin position="597"/>
        <end position="622"/>
    </location>
</feature>
<dbReference type="PRINTS" id="PR00380">
    <property type="entry name" value="KINESINHEAVY"/>
</dbReference>
<evidence type="ECO:0000256" key="3">
    <source>
        <dbReference type="SAM" id="MobiDB-lite"/>
    </source>
</evidence>
<comment type="caution">
    <text evidence="5">The sequence shown here is derived from an EMBL/GenBank/DDBJ whole genome shotgun (WGS) entry which is preliminary data.</text>
</comment>
<dbReference type="GO" id="GO:0005871">
    <property type="term" value="C:kinesin complex"/>
    <property type="evidence" value="ECO:0007669"/>
    <property type="project" value="TreeGrafter"/>
</dbReference>
<evidence type="ECO:0000259" key="4">
    <source>
        <dbReference type="PROSITE" id="PS50067"/>
    </source>
</evidence>
<dbReference type="EMBL" id="LJSK01000320">
    <property type="protein sequence ID" value="KPI83830.1"/>
    <property type="molecule type" value="Genomic_DNA"/>
</dbReference>
<feature type="domain" description="Kinesin motor" evidence="4">
    <location>
        <begin position="5"/>
        <end position="317"/>
    </location>
</feature>
<accession>A0A0N1I2F8</accession>
<protein>
    <submittedName>
        <fullName evidence="5">Putative kinesin</fullName>
    </submittedName>
</protein>
<dbReference type="Proteomes" id="UP000038009">
    <property type="component" value="Unassembled WGS sequence"/>
</dbReference>
<dbReference type="Pfam" id="PF00225">
    <property type="entry name" value="Kinesin"/>
    <property type="match status" value="1"/>
</dbReference>
<dbReference type="GO" id="GO:0008017">
    <property type="term" value="F:microtubule binding"/>
    <property type="evidence" value="ECO:0007669"/>
    <property type="project" value="InterPro"/>
</dbReference>
<keyword evidence="1" id="KW-0547">Nucleotide-binding</keyword>
<dbReference type="InterPro" id="IPR027640">
    <property type="entry name" value="Kinesin-like_fam"/>
</dbReference>
<dbReference type="SMART" id="SM00129">
    <property type="entry name" value="KISc"/>
    <property type="match status" value="1"/>
</dbReference>
<name>A0A0N1I2F8_LEPSE</name>
<evidence type="ECO:0000313" key="6">
    <source>
        <dbReference type="Proteomes" id="UP000038009"/>
    </source>
</evidence>
<dbReference type="FunFam" id="3.40.850.10:FF:000169">
    <property type="entry name" value="Kinesin, putative"/>
    <property type="match status" value="1"/>
</dbReference>
<reference evidence="5 6" key="1">
    <citation type="journal article" date="2015" name="PLoS Pathog.">
        <title>Leptomonas seymouri: Adaptations to the Dixenous Life Cycle Analyzed by Genome Sequencing, Transcriptome Profiling and Co-infection with Leishmania donovani.</title>
        <authorList>
            <person name="Kraeva N."/>
            <person name="Butenko A."/>
            <person name="Hlavacova J."/>
            <person name="Kostygov A."/>
            <person name="Myskova J."/>
            <person name="Grybchuk D."/>
            <person name="Lestinova T."/>
            <person name="Votypka J."/>
            <person name="Volf P."/>
            <person name="Opperdoes F."/>
            <person name="Flegontov P."/>
            <person name="Lukes J."/>
            <person name="Yurchenko V."/>
        </authorList>
    </citation>
    <scope>NUCLEOTIDE SEQUENCE [LARGE SCALE GENOMIC DNA]</scope>
    <source>
        <strain evidence="5 6">ATCC 30220</strain>
    </source>
</reference>
<dbReference type="OrthoDB" id="123929at2759"/>
<evidence type="ECO:0000256" key="2">
    <source>
        <dbReference type="SAM" id="Coils"/>
    </source>
</evidence>
<keyword evidence="1" id="KW-0505">Motor protein</keyword>
<evidence type="ECO:0000313" key="5">
    <source>
        <dbReference type="EMBL" id="KPI83830.1"/>
    </source>
</evidence>
<keyword evidence="2" id="KW-0175">Coiled coil</keyword>
<dbReference type="GO" id="GO:0005874">
    <property type="term" value="C:microtubule"/>
    <property type="evidence" value="ECO:0007669"/>
    <property type="project" value="TreeGrafter"/>
</dbReference>
<dbReference type="InterPro" id="IPR036961">
    <property type="entry name" value="Kinesin_motor_dom_sf"/>
</dbReference>
<dbReference type="AlphaFoldDB" id="A0A0N1I2F8"/>
<dbReference type="PANTHER" id="PTHR24115:SF929">
    <property type="entry name" value="KINESIN-LIKE PROTEIN AT 31E, ISOFORM A"/>
    <property type="match status" value="1"/>
</dbReference>
<feature type="coiled-coil region" evidence="2">
    <location>
        <begin position="337"/>
        <end position="367"/>
    </location>
</feature>
<sequence>MNLRRVEIAVRVRTPDSPHDASCITLDRKTRHIHVEDESSIGAGGRHRSYKEDLLFDEHASNKAIFNELVLKKMQSTSPAEPDTLCFLAYGHTSSGKTYSIAGSDDEPGILRLCVEELLRREGVVEVAMLEVYMDSVNDLLAEGQQRQIRRRQGPQGPAIVVEGLTTCSLTSVEQWHAVSAYGMRSRRTAPTERNARSSRSHAIFTIKSRSVRLCFVDLAGSERQTVFSPQLNHESISINKSLSRLSTVLEALSSQRITEDGRRTYVNFRDTTLTVLLQRYLTGASLTTFLACVHPSVRNYQETLSTLRYTQRLKRIRTRGAAAHAEEWSGLKPMGNQDLLDELVRLREQVRQNENTSKLLEAAQQRRIAELEHTLAVQQQASSVPPSSTAHGGAAVTQGGQSSRITPSTNLRVRDTRRVAGWLLSRVLGELPVLNVGYDDYFDDLLPPSIQVIGYVSTMAGLVPRTADAEPLAFLDVGDLAMGLSMLDAGIPPFVRLHEVGCADPTKWEDHEWNAEHHAVYVLAFFEYHATAMVPSTAELSGEGEALPCCGGFISSASLLPIATVLCVPATTSRAVKEDVLQRLIDLQCEQQEAAGERGAGSAALSSSRSSPLSMPHSNPAHALPAAADLLDASLIREADEENDNGGSNACANVDGSLLAQELRRQAADTSRLVSPFKESITTSGDSQSTPSSSSSCCAEVKGPEAAAVHRDLFPAFGSTPSTPARDAPFPLPSSSPTAAAADEHAAPASTSLQHALPLLGVPTNAPPPLLTTTVTPSLPAGPDSGEAPVRRLPPPSPMSPTSLSAVPPVLSKGHQKEKGGRDKTARAHGCQGCRSM</sequence>
<dbReference type="PROSITE" id="PS50067">
    <property type="entry name" value="KINESIN_MOTOR_2"/>
    <property type="match status" value="1"/>
</dbReference>
<feature type="region of interest" description="Disordered" evidence="3">
    <location>
        <begin position="716"/>
        <end position="838"/>
    </location>
</feature>
<proteinExistence type="inferred from homology"/>
<dbReference type="PANTHER" id="PTHR24115">
    <property type="entry name" value="KINESIN-RELATED"/>
    <property type="match status" value="1"/>
</dbReference>
<dbReference type="SUPFAM" id="SSF52540">
    <property type="entry name" value="P-loop containing nucleoside triphosphate hydrolases"/>
    <property type="match status" value="1"/>
</dbReference>
<dbReference type="InterPro" id="IPR027417">
    <property type="entry name" value="P-loop_NTPase"/>
</dbReference>
<dbReference type="GO" id="GO:0005524">
    <property type="term" value="F:ATP binding"/>
    <property type="evidence" value="ECO:0007669"/>
    <property type="project" value="UniProtKB-UniRule"/>
</dbReference>
<dbReference type="VEuPathDB" id="TriTrypDB:Lsey_0320_0100"/>
<dbReference type="InterPro" id="IPR001752">
    <property type="entry name" value="Kinesin_motor_dom"/>
</dbReference>
<keyword evidence="1" id="KW-0067">ATP-binding</keyword>
<feature type="compositionally biased region" description="Low complexity" evidence="3">
    <location>
        <begin position="379"/>
        <end position="389"/>
    </location>
</feature>
<dbReference type="GO" id="GO:0016887">
    <property type="term" value="F:ATP hydrolysis activity"/>
    <property type="evidence" value="ECO:0007669"/>
    <property type="project" value="TreeGrafter"/>
</dbReference>
<dbReference type="GO" id="GO:0003777">
    <property type="term" value="F:microtubule motor activity"/>
    <property type="evidence" value="ECO:0007669"/>
    <property type="project" value="InterPro"/>
</dbReference>
<dbReference type="Gene3D" id="3.40.850.10">
    <property type="entry name" value="Kinesin motor domain"/>
    <property type="match status" value="1"/>
</dbReference>
<feature type="region of interest" description="Disordered" evidence="3">
    <location>
        <begin position="670"/>
        <end position="700"/>
    </location>
</feature>
<organism evidence="5 6">
    <name type="scientific">Leptomonas seymouri</name>
    <dbReference type="NCBI Taxonomy" id="5684"/>
    <lineage>
        <taxon>Eukaryota</taxon>
        <taxon>Discoba</taxon>
        <taxon>Euglenozoa</taxon>
        <taxon>Kinetoplastea</taxon>
        <taxon>Metakinetoplastina</taxon>
        <taxon>Trypanosomatida</taxon>
        <taxon>Trypanosomatidae</taxon>
        <taxon>Leishmaniinae</taxon>
        <taxon>Leptomonas</taxon>
    </lineage>
</organism>
<feature type="binding site" evidence="1">
    <location>
        <begin position="91"/>
        <end position="98"/>
    </location>
    <ligand>
        <name>ATP</name>
        <dbReference type="ChEBI" id="CHEBI:30616"/>
    </ligand>
</feature>
<dbReference type="OMA" id="EYHPTAM"/>
<dbReference type="GO" id="GO:0007018">
    <property type="term" value="P:microtubule-based movement"/>
    <property type="evidence" value="ECO:0007669"/>
    <property type="project" value="InterPro"/>
</dbReference>
<feature type="compositionally biased region" description="Basic and acidic residues" evidence="3">
    <location>
        <begin position="816"/>
        <end position="827"/>
    </location>
</feature>
<comment type="similarity">
    <text evidence="1">Belongs to the TRAFAC class myosin-kinesin ATPase superfamily. Kinesin family.</text>
</comment>